<name>A0ABW8SSB2_9CLOT</name>
<dbReference type="GO" id="GO:0003677">
    <property type="term" value="F:DNA binding"/>
    <property type="evidence" value="ECO:0007669"/>
    <property type="project" value="UniProtKB-KW"/>
</dbReference>
<dbReference type="RefSeq" id="WP_406794146.1">
    <property type="nucleotide sequence ID" value="NZ_JBJHZX010000045.1"/>
</dbReference>
<comment type="caution">
    <text evidence="2">The sequence shown here is derived from an EMBL/GenBank/DDBJ whole genome shotgun (WGS) entry which is preliminary data.</text>
</comment>
<proteinExistence type="predicted"/>
<dbReference type="Proteomes" id="UP001623660">
    <property type="component" value="Unassembled WGS sequence"/>
</dbReference>
<dbReference type="EMBL" id="JBJHZX010000045">
    <property type="protein sequence ID" value="MFL0198036.1"/>
    <property type="molecule type" value="Genomic_DNA"/>
</dbReference>
<keyword evidence="2" id="KW-0238">DNA-binding</keyword>
<evidence type="ECO:0000313" key="3">
    <source>
        <dbReference type="Proteomes" id="UP001623660"/>
    </source>
</evidence>
<dbReference type="SUPFAM" id="SSF56747">
    <property type="entry name" value="Prim-pol domain"/>
    <property type="match status" value="1"/>
</dbReference>
<protein>
    <submittedName>
        <fullName evidence="2">DNA-binding response regulator</fullName>
    </submittedName>
</protein>
<evidence type="ECO:0000256" key="1">
    <source>
        <dbReference type="SAM" id="MobiDB-lite"/>
    </source>
</evidence>
<keyword evidence="3" id="KW-1185">Reference proteome</keyword>
<feature type="region of interest" description="Disordered" evidence="1">
    <location>
        <begin position="364"/>
        <end position="385"/>
    </location>
</feature>
<dbReference type="Gene3D" id="1.10.10.60">
    <property type="entry name" value="Homeodomain-like"/>
    <property type="match status" value="1"/>
</dbReference>
<accession>A0ABW8SSB2</accession>
<reference evidence="2 3" key="1">
    <citation type="submission" date="2024-11" db="EMBL/GenBank/DDBJ databases">
        <authorList>
            <person name="Heng Y.C."/>
            <person name="Lim A.C.H."/>
            <person name="Lee J.K.Y."/>
            <person name="Kittelmann S."/>
        </authorList>
    </citation>
    <scope>NUCLEOTIDE SEQUENCE [LARGE SCALE GENOMIC DNA]</scope>
    <source>
        <strain evidence="2 3">WILCCON 0269</strain>
    </source>
</reference>
<sequence>MDNLAYCSHLFDDSTDGYIHLIQIQEGKVIKIYNTQYVGLRNVVEETEGQEDFYISSSTFYKPKRSTSNIRQFRALYIDIDVEKHGKYGKSETIYMMHDLVNENKIPTPSMIVDSGRGLHIYWRIKNAPYGAIYTWQEIEDYLYHQLKDLGADIQATEGSRVLRLPNTINSRINKECKVLIISDDVEYSMYDLREEYLNYKSKKSYQLEIHQTKEINKKKLGTISRLFNSYTLHLARVTDIETLCSLRKYDVKGYRNFILHCYAYWKGIYTRDITELEKEVIEFNIAFKNPLKESEVSAILRCIPKAISKFIEYEQGVRTGQVKRVTKGMRDKGGYWYKNKTLIETLDITLDEQKHMTTIIGQEEKYRRNNDKRKDSRRNEEGLTQKQVEVRDLTEKVKELKEHGLNNSEIAEKLNISRQLVGRYIKSLTAVSKKEKYIRKDSRKNEARVTTRQQQKLDTIKRVQDCKLRSLSQSKTQIELGVSLGTVRKYWNV</sequence>
<gene>
    <name evidence="2" type="ORF">ACJDU8_21080</name>
</gene>
<evidence type="ECO:0000313" key="2">
    <source>
        <dbReference type="EMBL" id="MFL0198036.1"/>
    </source>
</evidence>
<organism evidence="2 3">
    <name type="scientific">Candidatus Clostridium eludens</name>
    <dbReference type="NCBI Taxonomy" id="3381663"/>
    <lineage>
        <taxon>Bacteria</taxon>
        <taxon>Bacillati</taxon>
        <taxon>Bacillota</taxon>
        <taxon>Clostridia</taxon>
        <taxon>Eubacteriales</taxon>
        <taxon>Clostridiaceae</taxon>
        <taxon>Clostridium</taxon>
    </lineage>
</organism>